<dbReference type="EMBL" id="AZFK01000055">
    <property type="protein sequence ID" value="KRL89090.1"/>
    <property type="molecule type" value="Genomic_DNA"/>
</dbReference>
<evidence type="ECO:0000313" key="2">
    <source>
        <dbReference type="EMBL" id="KRL89090.1"/>
    </source>
</evidence>
<keyword evidence="1" id="KW-0472">Membrane</keyword>
<gene>
    <name evidence="2" type="ORF">FC43_GL001969</name>
</gene>
<feature type="transmembrane region" description="Helical" evidence="1">
    <location>
        <begin position="9"/>
        <end position="27"/>
    </location>
</feature>
<feature type="transmembrane region" description="Helical" evidence="1">
    <location>
        <begin position="33"/>
        <end position="55"/>
    </location>
</feature>
<proteinExistence type="predicted"/>
<sequence>MKTDKETRQLTWVVIAWIVIVAFIDWLSNHWSLLSALLFALLFLLIAAGLFKLVLKLFVSAIKSIFK</sequence>
<reference evidence="2 3" key="1">
    <citation type="journal article" date="2015" name="Genome Announc.">
        <title>Expanding the biotechnology potential of lactobacilli through comparative genomics of 213 strains and associated genera.</title>
        <authorList>
            <person name="Sun Z."/>
            <person name="Harris H.M."/>
            <person name="McCann A."/>
            <person name="Guo C."/>
            <person name="Argimon S."/>
            <person name="Zhang W."/>
            <person name="Yang X."/>
            <person name="Jeffery I.B."/>
            <person name="Cooney J.C."/>
            <person name="Kagawa T.F."/>
            <person name="Liu W."/>
            <person name="Song Y."/>
            <person name="Salvetti E."/>
            <person name="Wrobel A."/>
            <person name="Rasinkangas P."/>
            <person name="Parkhill J."/>
            <person name="Rea M.C."/>
            <person name="O'Sullivan O."/>
            <person name="Ritari J."/>
            <person name="Douillard F.P."/>
            <person name="Paul Ross R."/>
            <person name="Yang R."/>
            <person name="Briner A.E."/>
            <person name="Felis G.E."/>
            <person name="de Vos W.M."/>
            <person name="Barrangou R."/>
            <person name="Klaenhammer T.R."/>
            <person name="Caufield P.W."/>
            <person name="Cui Y."/>
            <person name="Zhang H."/>
            <person name="O'Toole P.W."/>
        </authorList>
    </citation>
    <scope>NUCLEOTIDE SEQUENCE [LARGE SCALE GENOMIC DNA]</scope>
    <source>
        <strain evidence="2 3">DSM 15946</strain>
    </source>
</reference>
<dbReference type="PATRIC" id="fig|1423760.3.peg.2058"/>
<name>A0A0R1UEX1_9LACO</name>
<comment type="caution">
    <text evidence="2">The sequence shown here is derived from an EMBL/GenBank/DDBJ whole genome shotgun (WGS) entry which is preliminary data.</text>
</comment>
<evidence type="ECO:0000313" key="3">
    <source>
        <dbReference type="Proteomes" id="UP000050816"/>
    </source>
</evidence>
<keyword evidence="1" id="KW-0812">Transmembrane</keyword>
<dbReference type="Proteomes" id="UP000050816">
    <property type="component" value="Unassembled WGS sequence"/>
</dbReference>
<accession>A0A0R1UEX1</accession>
<keyword evidence="1" id="KW-1133">Transmembrane helix</keyword>
<protein>
    <submittedName>
        <fullName evidence="2">Uncharacterized protein</fullName>
    </submittedName>
</protein>
<dbReference type="AlphaFoldDB" id="A0A0R1UEX1"/>
<organism evidence="2 3">
    <name type="scientific">Limosilactobacillus ingluviei DSM 15946</name>
    <dbReference type="NCBI Taxonomy" id="1423760"/>
    <lineage>
        <taxon>Bacteria</taxon>
        <taxon>Bacillati</taxon>
        <taxon>Bacillota</taxon>
        <taxon>Bacilli</taxon>
        <taxon>Lactobacillales</taxon>
        <taxon>Lactobacillaceae</taxon>
        <taxon>Limosilactobacillus</taxon>
    </lineage>
</organism>
<evidence type="ECO:0000256" key="1">
    <source>
        <dbReference type="SAM" id="Phobius"/>
    </source>
</evidence>